<proteinExistence type="predicted"/>
<protein>
    <submittedName>
        <fullName evidence="1">ROK family protein</fullName>
    </submittedName>
</protein>
<dbReference type="InterPro" id="IPR043129">
    <property type="entry name" value="ATPase_NBD"/>
</dbReference>
<dbReference type="SUPFAM" id="SSF53067">
    <property type="entry name" value="Actin-like ATPase domain"/>
    <property type="match status" value="1"/>
</dbReference>
<dbReference type="GO" id="GO:0004396">
    <property type="term" value="F:hexokinase activity"/>
    <property type="evidence" value="ECO:0007669"/>
    <property type="project" value="TreeGrafter"/>
</dbReference>
<dbReference type="PANTHER" id="PTHR18964:SF174">
    <property type="entry name" value="D-ALLOSE KINASE-RELATED"/>
    <property type="match status" value="1"/>
</dbReference>
<feature type="non-terminal residue" evidence="1">
    <location>
        <position position="135"/>
    </location>
</feature>
<comment type="caution">
    <text evidence="1">The sequence shown here is derived from an EMBL/GenBank/DDBJ whole genome shotgun (WGS) entry which is preliminary data.</text>
</comment>
<dbReference type="Proteomes" id="UP000547674">
    <property type="component" value="Unassembled WGS sequence"/>
</dbReference>
<dbReference type="Gene3D" id="3.30.420.40">
    <property type="match status" value="2"/>
</dbReference>
<gene>
    <name evidence="1" type="ORF">HKN21_13010</name>
</gene>
<name>A0A7Y2EAR4_UNCEI</name>
<dbReference type="PANTHER" id="PTHR18964">
    <property type="entry name" value="ROK (REPRESSOR, ORF, KINASE) FAMILY"/>
    <property type="match status" value="1"/>
</dbReference>
<dbReference type="AlphaFoldDB" id="A0A7Y2EAR4"/>
<accession>A0A7Y2EAR4</accession>
<dbReference type="Pfam" id="PF00480">
    <property type="entry name" value="ROK"/>
    <property type="match status" value="1"/>
</dbReference>
<organism evidence="1 2">
    <name type="scientific">Eiseniibacteriota bacterium</name>
    <dbReference type="NCBI Taxonomy" id="2212470"/>
    <lineage>
        <taxon>Bacteria</taxon>
        <taxon>Candidatus Eiseniibacteriota</taxon>
    </lineage>
</organism>
<reference evidence="1 2" key="1">
    <citation type="submission" date="2020-03" db="EMBL/GenBank/DDBJ databases">
        <title>Metabolic flexibility allows generalist bacteria to become dominant in a frequently disturbed ecosystem.</title>
        <authorList>
            <person name="Chen Y.-J."/>
            <person name="Leung P.M."/>
            <person name="Bay S.K."/>
            <person name="Hugenholtz P."/>
            <person name="Kessler A.J."/>
            <person name="Shelley G."/>
            <person name="Waite D.W."/>
            <person name="Cook P.L."/>
            <person name="Greening C."/>
        </authorList>
    </citation>
    <scope>NUCLEOTIDE SEQUENCE [LARGE SCALE GENOMIC DNA]</scope>
    <source>
        <strain evidence="1">SS_bin_28</strain>
    </source>
</reference>
<dbReference type="EMBL" id="JABDJR010000520">
    <property type="protein sequence ID" value="NNF07675.1"/>
    <property type="molecule type" value="Genomic_DNA"/>
</dbReference>
<evidence type="ECO:0000313" key="2">
    <source>
        <dbReference type="Proteomes" id="UP000547674"/>
    </source>
</evidence>
<evidence type="ECO:0000313" key="1">
    <source>
        <dbReference type="EMBL" id="NNF07675.1"/>
    </source>
</evidence>
<sequence length="135" mass="14032">MRIGIDLGGTKIEGILLASDGQERGRKRVATPRGDYPGTLQAILLLISELTPPDTQPTVGIGTPGALSKRTGRLKNANSTWLNGQPFQKDLEAQLGRKIRMSNDANCFALSEAVDGAGAEAESVFGVILGTGAGG</sequence>
<dbReference type="InterPro" id="IPR000600">
    <property type="entry name" value="ROK"/>
</dbReference>